<keyword evidence="2" id="KW-0238">DNA-binding</keyword>
<dbReference type="InterPro" id="IPR029062">
    <property type="entry name" value="Class_I_gatase-like"/>
</dbReference>
<keyword evidence="6" id="KW-1185">Reference proteome</keyword>
<dbReference type="SUPFAM" id="SSF46689">
    <property type="entry name" value="Homeodomain-like"/>
    <property type="match status" value="2"/>
</dbReference>
<reference evidence="5 6" key="1">
    <citation type="submission" date="2014-03" db="EMBL/GenBank/DDBJ databases">
        <title>Genome of Paenirhodobacter enshiensis DW2-9.</title>
        <authorList>
            <person name="Wang D."/>
            <person name="Wang G."/>
        </authorList>
    </citation>
    <scope>NUCLEOTIDE SEQUENCE [LARGE SCALE GENOMIC DNA]</scope>
    <source>
        <strain evidence="5 6">DW2-9</strain>
    </source>
</reference>
<dbReference type="Pfam" id="PF01965">
    <property type="entry name" value="DJ-1_PfpI"/>
    <property type="match status" value="1"/>
</dbReference>
<evidence type="ECO:0000313" key="5">
    <source>
        <dbReference type="EMBL" id="KFI26521.1"/>
    </source>
</evidence>
<dbReference type="PANTHER" id="PTHR43130:SF3">
    <property type="entry name" value="HTH-TYPE TRANSCRIPTIONAL REGULATOR RV1931C"/>
    <property type="match status" value="1"/>
</dbReference>
<evidence type="ECO:0000256" key="1">
    <source>
        <dbReference type="ARBA" id="ARBA00023015"/>
    </source>
</evidence>
<dbReference type="EMBL" id="JFZB01000014">
    <property type="protein sequence ID" value="KFI26521.1"/>
    <property type="molecule type" value="Genomic_DNA"/>
</dbReference>
<dbReference type="SUPFAM" id="SSF52317">
    <property type="entry name" value="Class I glutamine amidotransferase-like"/>
    <property type="match status" value="1"/>
</dbReference>
<dbReference type="Gene3D" id="3.40.50.880">
    <property type="match status" value="1"/>
</dbReference>
<sequence>MRPPRTSAPARPDGKTYVAPGVAHVTLAGQPGCVPGCVQVSFVLMPQFTMLAFTSALEPLRVANQLVGRELFRWNVYSATGTAVPSSNGVAVMPDAALPPEPPEGYILVCGGVEPDRNTGPEIASWLRLAWRRGRTVGGLCTGAYALARAGILSGRKFTLHWENIPGFAETFPDLAPVRQLYCIDGRIVTCAGGVAAADLALKIISDSFGAELGRMTMNMCLLSQRRPADENQIPSIAARLGTRNEKVVAAIRYMEAGLAEGIDLDDCAAAVGVTLRQLQRLFRHHLGMTPVQCLNDMRLRHGRALLAETDMPVLEVALACGYASRSSFSKGFSRKFGISPQRFSTFGD</sequence>
<dbReference type="PROSITE" id="PS01124">
    <property type="entry name" value="HTH_ARAC_FAMILY_2"/>
    <property type="match status" value="1"/>
</dbReference>
<dbReference type="InterPro" id="IPR052158">
    <property type="entry name" value="INH-QAR"/>
</dbReference>
<accession>A0A086XWX1</accession>
<evidence type="ECO:0000256" key="2">
    <source>
        <dbReference type="ARBA" id="ARBA00023125"/>
    </source>
</evidence>
<name>A0A086XWX1_9RHOB</name>
<dbReference type="STRING" id="1105367.CG50_01985"/>
<dbReference type="SMART" id="SM00342">
    <property type="entry name" value="HTH_ARAC"/>
    <property type="match status" value="1"/>
</dbReference>
<keyword evidence="3" id="KW-0804">Transcription</keyword>
<dbReference type="GO" id="GO:0043565">
    <property type="term" value="F:sequence-specific DNA binding"/>
    <property type="evidence" value="ECO:0007669"/>
    <property type="project" value="InterPro"/>
</dbReference>
<evidence type="ECO:0000256" key="3">
    <source>
        <dbReference type="ARBA" id="ARBA00023163"/>
    </source>
</evidence>
<dbReference type="Proteomes" id="UP000028824">
    <property type="component" value="Unassembled WGS sequence"/>
</dbReference>
<gene>
    <name evidence="5" type="ORF">CG50_01985</name>
</gene>
<dbReference type="InterPro" id="IPR018062">
    <property type="entry name" value="HTH_AraC-typ_CS"/>
</dbReference>
<dbReference type="PANTHER" id="PTHR43130">
    <property type="entry name" value="ARAC-FAMILY TRANSCRIPTIONAL REGULATOR"/>
    <property type="match status" value="1"/>
</dbReference>
<organism evidence="5 6">
    <name type="scientific">Paenirhodobacter enshiensis</name>
    <dbReference type="NCBI Taxonomy" id="1105367"/>
    <lineage>
        <taxon>Bacteria</taxon>
        <taxon>Pseudomonadati</taxon>
        <taxon>Pseudomonadota</taxon>
        <taxon>Alphaproteobacteria</taxon>
        <taxon>Rhodobacterales</taxon>
        <taxon>Rhodobacter group</taxon>
        <taxon>Paenirhodobacter</taxon>
    </lineage>
</organism>
<dbReference type="Gene3D" id="1.10.10.60">
    <property type="entry name" value="Homeodomain-like"/>
    <property type="match status" value="1"/>
</dbReference>
<dbReference type="AlphaFoldDB" id="A0A086XWX1"/>
<evidence type="ECO:0000259" key="4">
    <source>
        <dbReference type="PROSITE" id="PS01124"/>
    </source>
</evidence>
<dbReference type="CDD" id="cd03136">
    <property type="entry name" value="GATase1_AraC_ArgR_like"/>
    <property type="match status" value="1"/>
</dbReference>
<dbReference type="InterPro" id="IPR002818">
    <property type="entry name" value="DJ-1/PfpI"/>
</dbReference>
<dbReference type="OrthoDB" id="9793400at2"/>
<dbReference type="GO" id="GO:0003700">
    <property type="term" value="F:DNA-binding transcription factor activity"/>
    <property type="evidence" value="ECO:0007669"/>
    <property type="project" value="InterPro"/>
</dbReference>
<comment type="caution">
    <text evidence="5">The sequence shown here is derived from an EMBL/GenBank/DDBJ whole genome shotgun (WGS) entry which is preliminary data.</text>
</comment>
<keyword evidence="1" id="KW-0805">Transcription regulation</keyword>
<dbReference type="InterPro" id="IPR020449">
    <property type="entry name" value="Tscrpt_reg_AraC-type_HTH"/>
</dbReference>
<dbReference type="Pfam" id="PF12833">
    <property type="entry name" value="HTH_18"/>
    <property type="match status" value="1"/>
</dbReference>
<protein>
    <submittedName>
        <fullName evidence="5">AraC family transcriptional regulator</fullName>
    </submittedName>
</protein>
<dbReference type="RefSeq" id="WP_036637439.1">
    <property type="nucleotide sequence ID" value="NZ_JAYRGJ010000008.1"/>
</dbReference>
<dbReference type="InterPro" id="IPR018060">
    <property type="entry name" value="HTH_AraC"/>
</dbReference>
<feature type="domain" description="HTH araC/xylS-type" evidence="4">
    <location>
        <begin position="249"/>
        <end position="347"/>
    </location>
</feature>
<evidence type="ECO:0000313" key="6">
    <source>
        <dbReference type="Proteomes" id="UP000028824"/>
    </source>
</evidence>
<dbReference type="PRINTS" id="PR00032">
    <property type="entry name" value="HTHARAC"/>
</dbReference>
<dbReference type="InterPro" id="IPR009057">
    <property type="entry name" value="Homeodomain-like_sf"/>
</dbReference>
<proteinExistence type="predicted"/>
<dbReference type="PROSITE" id="PS00041">
    <property type="entry name" value="HTH_ARAC_FAMILY_1"/>
    <property type="match status" value="1"/>
</dbReference>
<dbReference type="eggNOG" id="COG4977">
    <property type="taxonomic scope" value="Bacteria"/>
</dbReference>